<name>A0A183DF74_9BILA</name>
<gene>
    <name evidence="1" type="ORF">GPUH_LOCUS7364</name>
</gene>
<dbReference type="OrthoDB" id="9991235at2759"/>
<dbReference type="SUPFAM" id="SSF109604">
    <property type="entry name" value="HD-domain/PDEase-like"/>
    <property type="match status" value="1"/>
</dbReference>
<reference evidence="1 2" key="2">
    <citation type="submission" date="2018-11" db="EMBL/GenBank/DDBJ databases">
        <authorList>
            <consortium name="Pathogen Informatics"/>
        </authorList>
    </citation>
    <scope>NUCLEOTIDE SEQUENCE [LARGE SCALE GENOMIC DNA]</scope>
</reference>
<dbReference type="PANTHER" id="PTHR11373:SF4">
    <property type="entry name" value="DEOXYNUCLEOSIDE TRIPHOSPHATE TRIPHOSPHOHYDROLASE SAMHD1"/>
    <property type="match status" value="1"/>
</dbReference>
<organism evidence="3">
    <name type="scientific">Gongylonema pulchrum</name>
    <dbReference type="NCBI Taxonomy" id="637853"/>
    <lineage>
        <taxon>Eukaryota</taxon>
        <taxon>Metazoa</taxon>
        <taxon>Ecdysozoa</taxon>
        <taxon>Nematoda</taxon>
        <taxon>Chromadorea</taxon>
        <taxon>Rhabditida</taxon>
        <taxon>Spirurina</taxon>
        <taxon>Spiruromorpha</taxon>
        <taxon>Spiruroidea</taxon>
        <taxon>Gongylonematidae</taxon>
        <taxon>Gongylonema</taxon>
    </lineage>
</organism>
<dbReference type="PANTHER" id="PTHR11373">
    <property type="entry name" value="DEOXYNUCLEOSIDE TRIPHOSPHATE TRIPHOSPHOHYDROLASE"/>
    <property type="match status" value="1"/>
</dbReference>
<dbReference type="GO" id="GO:0008832">
    <property type="term" value="F:dGTPase activity"/>
    <property type="evidence" value="ECO:0007669"/>
    <property type="project" value="TreeGrafter"/>
</dbReference>
<dbReference type="GO" id="GO:0005634">
    <property type="term" value="C:nucleus"/>
    <property type="evidence" value="ECO:0007669"/>
    <property type="project" value="TreeGrafter"/>
</dbReference>
<proteinExistence type="predicted"/>
<protein>
    <submittedName>
        <fullName evidence="3">Ankyrin repeat protein</fullName>
    </submittedName>
</protein>
<dbReference type="Gene3D" id="1.10.3210.10">
    <property type="entry name" value="Hypothetical protein af1432"/>
    <property type="match status" value="1"/>
</dbReference>
<reference evidence="3" key="1">
    <citation type="submission" date="2016-06" db="UniProtKB">
        <authorList>
            <consortium name="WormBaseParasite"/>
        </authorList>
    </citation>
    <scope>IDENTIFICATION</scope>
</reference>
<sequence length="117" mass="14207">MKMLDSCDRWHYRGREVDKSFLYDIVANISDSIDVDKFDYLLRDSRHADIAIPFNQRSLDRIFAWMRVLDVEEQGRRFRRICYAHKVADEINNVGQSRCFLFDRLYNHQSVRAYEYM</sequence>
<dbReference type="InterPro" id="IPR050135">
    <property type="entry name" value="dGTPase-like"/>
</dbReference>
<keyword evidence="2" id="KW-1185">Reference proteome</keyword>
<evidence type="ECO:0000313" key="3">
    <source>
        <dbReference type="WBParaSite" id="GPUH_0000737401-mRNA-1"/>
    </source>
</evidence>
<accession>A0A183DF74</accession>
<dbReference type="GO" id="GO:0006203">
    <property type="term" value="P:dGTP catabolic process"/>
    <property type="evidence" value="ECO:0007669"/>
    <property type="project" value="TreeGrafter"/>
</dbReference>
<dbReference type="Proteomes" id="UP000271098">
    <property type="component" value="Unassembled WGS sequence"/>
</dbReference>
<dbReference type="EMBL" id="UYRT01018923">
    <property type="protein sequence ID" value="VDK58082.1"/>
    <property type="molecule type" value="Genomic_DNA"/>
</dbReference>
<dbReference type="AlphaFoldDB" id="A0A183DF74"/>
<evidence type="ECO:0000313" key="1">
    <source>
        <dbReference type="EMBL" id="VDK58082.1"/>
    </source>
</evidence>
<evidence type="ECO:0000313" key="2">
    <source>
        <dbReference type="Proteomes" id="UP000271098"/>
    </source>
</evidence>
<dbReference type="WBParaSite" id="GPUH_0000737401-mRNA-1">
    <property type="protein sequence ID" value="GPUH_0000737401-mRNA-1"/>
    <property type="gene ID" value="GPUH_0000737401"/>
</dbReference>